<gene>
    <name evidence="1" type="ORF">MM415A05916_0005</name>
</gene>
<accession>A0A6M3JHY9</accession>
<reference evidence="1" key="1">
    <citation type="submission" date="2020-03" db="EMBL/GenBank/DDBJ databases">
        <title>The deep terrestrial virosphere.</title>
        <authorList>
            <person name="Holmfeldt K."/>
            <person name="Nilsson E."/>
            <person name="Simone D."/>
            <person name="Lopez-Fernandez M."/>
            <person name="Wu X."/>
            <person name="de Brujin I."/>
            <person name="Lundin D."/>
            <person name="Andersson A."/>
            <person name="Bertilsson S."/>
            <person name="Dopson M."/>
        </authorList>
    </citation>
    <scope>NUCLEOTIDE SEQUENCE</scope>
    <source>
        <strain evidence="1">MM415A05916</strain>
    </source>
</reference>
<evidence type="ECO:0000313" key="1">
    <source>
        <dbReference type="EMBL" id="QJA68692.1"/>
    </source>
</evidence>
<proteinExistence type="predicted"/>
<name>A0A6M3JHY9_9ZZZZ</name>
<sequence>MSDVKVLNHGTIFTIQPLSEQAEDWINTNVEIPDYMRMGNILCIDHHYIETIVNAMVTEGFEVI</sequence>
<dbReference type="AlphaFoldDB" id="A0A6M3JHY9"/>
<dbReference type="EMBL" id="MT141640">
    <property type="protein sequence ID" value="QJA68692.1"/>
    <property type="molecule type" value="Genomic_DNA"/>
</dbReference>
<organism evidence="1">
    <name type="scientific">viral metagenome</name>
    <dbReference type="NCBI Taxonomy" id="1070528"/>
    <lineage>
        <taxon>unclassified sequences</taxon>
        <taxon>metagenomes</taxon>
        <taxon>organismal metagenomes</taxon>
    </lineage>
</organism>
<protein>
    <submittedName>
        <fullName evidence="1">Uncharacterized protein</fullName>
    </submittedName>
</protein>